<dbReference type="CDD" id="cd00229">
    <property type="entry name" value="SGNH_hydrolase"/>
    <property type="match status" value="1"/>
</dbReference>
<evidence type="ECO:0000313" key="4">
    <source>
        <dbReference type="Proteomes" id="UP000502549"/>
    </source>
</evidence>
<protein>
    <submittedName>
        <fullName evidence="3">SGNH/GDSL hydrolase family protein</fullName>
    </submittedName>
</protein>
<dbReference type="Pfam" id="PF13472">
    <property type="entry name" value="Lipase_GDSL_2"/>
    <property type="match status" value="1"/>
</dbReference>
<reference evidence="3 4" key="1">
    <citation type="submission" date="2020-02" db="EMBL/GenBank/DDBJ databases">
        <title>Complete genome sequence of Pseudomonas multiresinivorans ORNL1.</title>
        <authorList>
            <person name="Podar M."/>
        </authorList>
    </citation>
    <scope>NUCLEOTIDE SEQUENCE [LARGE SCALE GENOMIC DNA]</scope>
    <source>
        <strain evidence="4">populi</strain>
    </source>
</reference>
<proteinExistence type="predicted"/>
<evidence type="ECO:0000256" key="1">
    <source>
        <dbReference type="SAM" id="SignalP"/>
    </source>
</evidence>
<keyword evidence="1" id="KW-0732">Signal</keyword>
<dbReference type="GO" id="GO:0016788">
    <property type="term" value="F:hydrolase activity, acting on ester bonds"/>
    <property type="evidence" value="ECO:0007669"/>
    <property type="project" value="UniProtKB-ARBA"/>
</dbReference>
<dbReference type="RefSeq" id="WP_169940239.1">
    <property type="nucleotide sequence ID" value="NZ_CP048833.1"/>
</dbReference>
<dbReference type="Gene3D" id="3.40.50.1110">
    <property type="entry name" value="SGNH hydrolase"/>
    <property type="match status" value="1"/>
</dbReference>
<name>A0A7Z3BP24_9PSED</name>
<feature type="chain" id="PRO_5031035375" evidence="1">
    <location>
        <begin position="22"/>
        <end position="233"/>
    </location>
</feature>
<organism evidence="3 4">
    <name type="scientific">Pseudomonas multiresinivorans</name>
    <dbReference type="NCBI Taxonomy" id="95301"/>
    <lineage>
        <taxon>Bacteria</taxon>
        <taxon>Pseudomonadati</taxon>
        <taxon>Pseudomonadota</taxon>
        <taxon>Gammaproteobacteria</taxon>
        <taxon>Pseudomonadales</taxon>
        <taxon>Pseudomonadaceae</taxon>
        <taxon>Pseudomonas</taxon>
    </lineage>
</organism>
<feature type="signal peptide" evidence="1">
    <location>
        <begin position="1"/>
        <end position="21"/>
    </location>
</feature>
<dbReference type="KEGG" id="pmui:G4G71_22110"/>
<gene>
    <name evidence="3" type="ORF">G4G71_22110</name>
</gene>
<feature type="domain" description="SGNH hydrolase-type esterase" evidence="2">
    <location>
        <begin position="28"/>
        <end position="215"/>
    </location>
</feature>
<keyword evidence="4" id="KW-1185">Reference proteome</keyword>
<evidence type="ECO:0000313" key="3">
    <source>
        <dbReference type="EMBL" id="QJP10449.1"/>
    </source>
</evidence>
<evidence type="ECO:0000259" key="2">
    <source>
        <dbReference type="Pfam" id="PF13472"/>
    </source>
</evidence>
<sequence length="233" mass="25675">MLVRKLVVAACFTLAISTAQATDVLIEAYGDSTTEGWQVINGASVISPNSETKVLERMLQQKYGTGVRISNQGVGGTQASQLLYGSDGKHPIWEDQMRDSVAKIITLNMSLNDAYFQSVPTAGILAESPQAYAEILKQLIFTARKYGKEVVLYEPNPVCKEPRQSKLQYYVAHMNIVAAATSTPIVAHYYGLQNITGWQNMLSDCVHPLDSMYQLKAEREFPAITAIIDRIAP</sequence>
<keyword evidence="3" id="KW-0378">Hydrolase</keyword>
<dbReference type="Proteomes" id="UP000502549">
    <property type="component" value="Chromosome"/>
</dbReference>
<dbReference type="AlphaFoldDB" id="A0A7Z3BP24"/>
<dbReference type="EMBL" id="CP048833">
    <property type="protein sequence ID" value="QJP10449.1"/>
    <property type="molecule type" value="Genomic_DNA"/>
</dbReference>
<dbReference type="InterPro" id="IPR036514">
    <property type="entry name" value="SGNH_hydro_sf"/>
</dbReference>
<accession>A0A7Z3BP24</accession>
<dbReference type="InterPro" id="IPR013830">
    <property type="entry name" value="SGNH_hydro"/>
</dbReference>
<dbReference type="SUPFAM" id="SSF52266">
    <property type="entry name" value="SGNH hydrolase"/>
    <property type="match status" value="1"/>
</dbReference>